<evidence type="ECO:0000313" key="9">
    <source>
        <dbReference type="WBParaSite" id="BXY_0790000.1"/>
    </source>
</evidence>
<dbReference type="InterPro" id="IPR019408">
    <property type="entry name" value="7TM_GPCR_serpentine_rcpt_Srab"/>
</dbReference>
<accession>A0A1I7S4G7</accession>
<evidence type="ECO:0000256" key="3">
    <source>
        <dbReference type="ARBA" id="ARBA00022989"/>
    </source>
</evidence>
<gene>
    <name evidence="6" type="ORF">BXYJ_LOCUS9698</name>
</gene>
<sequence length="243" mass="27531">MFTGVHVMLFIERSVAFLRRSSYEKQMKIMGVGFTLFAWSFCGPFEVGVIGSFDASEMISHCSVIGTTKVALYGSFLQITSLVDIGSTMGDLLLRCRAKRKAKQLANYNNYTLSNAYQRKENLRLMTMMVPISTVFAAGHLIYSLAALGMERFIPYYAELRFGKEVLSEDMGRLAVAGFEFNISMFVSLLFIVTRMYIRIGERLMTEKQITVDQPNTDVTFSMFEDQMKAHLSAKKLDLTPRS</sequence>
<dbReference type="EMBL" id="CAJFDI010000004">
    <property type="protein sequence ID" value="CAD5227153.1"/>
    <property type="molecule type" value="Genomic_DNA"/>
</dbReference>
<feature type="transmembrane region" description="Helical" evidence="5">
    <location>
        <begin position="70"/>
        <end position="94"/>
    </location>
</feature>
<keyword evidence="4 5" id="KW-0472">Membrane</keyword>
<keyword evidence="2 5" id="KW-0812">Transmembrane</keyword>
<evidence type="ECO:0000313" key="6">
    <source>
        <dbReference type="EMBL" id="CAD5227153.1"/>
    </source>
</evidence>
<reference evidence="6" key="2">
    <citation type="submission" date="2020-09" db="EMBL/GenBank/DDBJ databases">
        <authorList>
            <person name="Kikuchi T."/>
        </authorList>
    </citation>
    <scope>NUCLEOTIDE SEQUENCE</scope>
    <source>
        <strain evidence="6">Ka4C1</strain>
    </source>
</reference>
<dbReference type="GO" id="GO:0016020">
    <property type="term" value="C:membrane"/>
    <property type="evidence" value="ECO:0007669"/>
    <property type="project" value="UniProtKB-SubCell"/>
</dbReference>
<dbReference type="Proteomes" id="UP000659654">
    <property type="component" value="Unassembled WGS sequence"/>
</dbReference>
<evidence type="ECO:0000256" key="2">
    <source>
        <dbReference type="ARBA" id="ARBA00022692"/>
    </source>
</evidence>
<reference evidence="9" key="1">
    <citation type="submission" date="2016-11" db="UniProtKB">
        <authorList>
            <consortium name="WormBaseParasite"/>
        </authorList>
    </citation>
    <scope>IDENTIFICATION</scope>
</reference>
<keyword evidence="3 5" id="KW-1133">Transmembrane helix</keyword>
<evidence type="ECO:0000313" key="7">
    <source>
        <dbReference type="Proteomes" id="UP000095284"/>
    </source>
</evidence>
<dbReference type="AlphaFoldDB" id="A0A1I7S4G7"/>
<dbReference type="EMBL" id="CAJFCV020000004">
    <property type="protein sequence ID" value="CAG9117070.1"/>
    <property type="molecule type" value="Genomic_DNA"/>
</dbReference>
<evidence type="ECO:0000256" key="5">
    <source>
        <dbReference type="SAM" id="Phobius"/>
    </source>
</evidence>
<dbReference type="Pfam" id="PF10292">
    <property type="entry name" value="7TM_GPCR_Srab"/>
    <property type="match status" value="1"/>
</dbReference>
<evidence type="ECO:0000313" key="8">
    <source>
        <dbReference type="Proteomes" id="UP000659654"/>
    </source>
</evidence>
<dbReference type="SMR" id="A0A1I7S4G7"/>
<feature type="transmembrane region" description="Helical" evidence="5">
    <location>
        <begin position="174"/>
        <end position="198"/>
    </location>
</feature>
<name>A0A1I7S4G7_BURXY</name>
<proteinExistence type="predicted"/>
<feature type="transmembrane region" description="Helical" evidence="5">
    <location>
        <begin position="29"/>
        <end position="50"/>
    </location>
</feature>
<comment type="subcellular location">
    <subcellularLocation>
        <location evidence="1">Membrane</location>
        <topology evidence="1">Multi-pass membrane protein</topology>
    </subcellularLocation>
</comment>
<dbReference type="Proteomes" id="UP000582659">
    <property type="component" value="Unassembled WGS sequence"/>
</dbReference>
<dbReference type="WBParaSite" id="BXY_0790000.1">
    <property type="protein sequence ID" value="BXY_0790000.1"/>
    <property type="gene ID" value="BXY_0790000"/>
</dbReference>
<evidence type="ECO:0000256" key="4">
    <source>
        <dbReference type="ARBA" id="ARBA00023136"/>
    </source>
</evidence>
<dbReference type="Proteomes" id="UP000095284">
    <property type="component" value="Unplaced"/>
</dbReference>
<protein>
    <submittedName>
        <fullName evidence="6">(pine wood nematode) hypothetical protein</fullName>
    </submittedName>
</protein>
<evidence type="ECO:0000256" key="1">
    <source>
        <dbReference type="ARBA" id="ARBA00004141"/>
    </source>
</evidence>
<keyword evidence="8" id="KW-1185">Reference proteome</keyword>
<organism evidence="7 9">
    <name type="scientific">Bursaphelenchus xylophilus</name>
    <name type="common">Pinewood nematode worm</name>
    <name type="synonym">Aphelenchoides xylophilus</name>
    <dbReference type="NCBI Taxonomy" id="6326"/>
    <lineage>
        <taxon>Eukaryota</taxon>
        <taxon>Metazoa</taxon>
        <taxon>Ecdysozoa</taxon>
        <taxon>Nematoda</taxon>
        <taxon>Chromadorea</taxon>
        <taxon>Rhabditida</taxon>
        <taxon>Tylenchina</taxon>
        <taxon>Tylenchomorpha</taxon>
        <taxon>Aphelenchoidea</taxon>
        <taxon>Aphelenchoididae</taxon>
        <taxon>Bursaphelenchus</taxon>
    </lineage>
</organism>
<feature type="transmembrane region" description="Helical" evidence="5">
    <location>
        <begin position="128"/>
        <end position="154"/>
    </location>
</feature>